<dbReference type="PANTHER" id="PTHR43751:SF1">
    <property type="entry name" value="SULFATASE ATSG-RELATED"/>
    <property type="match status" value="1"/>
</dbReference>
<feature type="chain" id="PRO_5021868573" evidence="1">
    <location>
        <begin position="22"/>
        <end position="642"/>
    </location>
</feature>
<dbReference type="Proteomes" id="UP000317429">
    <property type="component" value="Chromosome"/>
</dbReference>
<feature type="signal peptide" evidence="1">
    <location>
        <begin position="1"/>
        <end position="21"/>
    </location>
</feature>
<reference evidence="3 4" key="1">
    <citation type="submission" date="2019-02" db="EMBL/GenBank/DDBJ databases">
        <title>Deep-cultivation of Planctomycetes and their phenomic and genomic characterization uncovers novel biology.</title>
        <authorList>
            <person name="Wiegand S."/>
            <person name="Jogler M."/>
            <person name="Boedeker C."/>
            <person name="Pinto D."/>
            <person name="Vollmers J."/>
            <person name="Rivas-Marin E."/>
            <person name="Kohn T."/>
            <person name="Peeters S.H."/>
            <person name="Heuer A."/>
            <person name="Rast P."/>
            <person name="Oberbeckmann S."/>
            <person name="Bunk B."/>
            <person name="Jeske O."/>
            <person name="Meyerdierks A."/>
            <person name="Storesund J.E."/>
            <person name="Kallscheuer N."/>
            <person name="Luecker S."/>
            <person name="Lage O.M."/>
            <person name="Pohl T."/>
            <person name="Merkel B.J."/>
            <person name="Hornburger P."/>
            <person name="Mueller R.-W."/>
            <person name="Bruemmer F."/>
            <person name="Labrenz M."/>
            <person name="Spormann A.M."/>
            <person name="Op den Camp H."/>
            <person name="Overmann J."/>
            <person name="Amann R."/>
            <person name="Jetten M.S.M."/>
            <person name="Mascher T."/>
            <person name="Medema M.H."/>
            <person name="Devos D.P."/>
            <person name="Kaster A.-K."/>
            <person name="Ovreas L."/>
            <person name="Rohde M."/>
            <person name="Galperin M.Y."/>
            <person name="Jogler C."/>
        </authorList>
    </citation>
    <scope>NUCLEOTIDE SEQUENCE [LARGE SCALE GENOMIC DNA]</scope>
    <source>
        <strain evidence="3 4">Pla175</strain>
    </source>
</reference>
<dbReference type="AlphaFoldDB" id="A0A518DAR2"/>
<protein>
    <submittedName>
        <fullName evidence="3">Sulfatase</fullName>
    </submittedName>
</protein>
<gene>
    <name evidence="3" type="ORF">Pla175_19480</name>
</gene>
<keyword evidence="4" id="KW-1185">Reference proteome</keyword>
<dbReference type="InterPro" id="IPR052701">
    <property type="entry name" value="GAG_Ulvan_Degrading_Sulfatases"/>
</dbReference>
<evidence type="ECO:0000259" key="2">
    <source>
        <dbReference type="Pfam" id="PF00884"/>
    </source>
</evidence>
<sequence precursor="true">MIRRHVLFALALSLTFSIGLRFTPSAIGQPADRPNILWITSEDNSASWLGCYGNALAKTPRIDRLAAEGVQYRNAFSNAPVCAVARSTLFTGVYATTLGTQHMRSRHAIPDRFRPYVSYLRESGYYCTNNWKTDYNFLGEDESWWDDSSETAHYRNRPEGAPFFAVLNFTTSHESSLFTEKTAQYRQSGLIPPAPRLDLDQVEVPPIYPDTPVVRRDIAVYHDVITAMDQQVGLALDELEAAGLANDTIVFYYSDHGGVLPRSKRFVYHTGVHVPLIFRIPPKFANDATPPGGSQIDSLVEFVDLAPTALALAGITPPEHMQGRPLLAGEGAQPRRYAFLYGDRFDETLRMHRALTDGEYRYVHNFYPHLPGTLQNEYPYGIATWRVMRAMAKRGELYATLAPFWKAPQRTAELFRVAVDPWETVDLIIDNKAPKRDRDRAAAMRSVLRARMLETRDLGVIPEAFWGELAAGQTIYDYANNGDFPWEEAIDLAFAASDQAPSKLGRLKQGLEDEHPVLRYWGAMGCLELGGAAAPASNSLKRLLEDPHAANRITAAHALYRIEPSQSRLNTLADEAIHARDDASATLAFHTLYQLDATSRVSTHDLRTIAQASPTGYAAVWANRLLAERPRRSTTDRSATHR</sequence>
<dbReference type="Pfam" id="PF00884">
    <property type="entry name" value="Sulfatase"/>
    <property type="match status" value="1"/>
</dbReference>
<dbReference type="KEGG" id="pnd:Pla175_19480"/>
<name>A0A518DAR2_9BACT</name>
<dbReference type="SUPFAM" id="SSF48371">
    <property type="entry name" value="ARM repeat"/>
    <property type="match status" value="1"/>
</dbReference>
<feature type="domain" description="Sulfatase N-terminal" evidence="2">
    <location>
        <begin position="34"/>
        <end position="315"/>
    </location>
</feature>
<dbReference type="OrthoDB" id="9763613at2"/>
<dbReference type="CDD" id="cd16027">
    <property type="entry name" value="SGSH"/>
    <property type="match status" value="1"/>
</dbReference>
<dbReference type="EMBL" id="CP036291">
    <property type="protein sequence ID" value="QDU88570.1"/>
    <property type="molecule type" value="Genomic_DNA"/>
</dbReference>
<evidence type="ECO:0000313" key="3">
    <source>
        <dbReference type="EMBL" id="QDU88570.1"/>
    </source>
</evidence>
<accession>A0A518DAR2</accession>
<evidence type="ECO:0000313" key="4">
    <source>
        <dbReference type="Proteomes" id="UP000317429"/>
    </source>
</evidence>
<dbReference type="SUPFAM" id="SSF53649">
    <property type="entry name" value="Alkaline phosphatase-like"/>
    <property type="match status" value="1"/>
</dbReference>
<dbReference type="InterPro" id="IPR000917">
    <property type="entry name" value="Sulfatase_N"/>
</dbReference>
<dbReference type="RefSeq" id="WP_145283623.1">
    <property type="nucleotide sequence ID" value="NZ_CP036291.1"/>
</dbReference>
<organism evidence="3 4">
    <name type="scientific">Pirellulimonas nuda</name>
    <dbReference type="NCBI Taxonomy" id="2528009"/>
    <lineage>
        <taxon>Bacteria</taxon>
        <taxon>Pseudomonadati</taxon>
        <taxon>Planctomycetota</taxon>
        <taxon>Planctomycetia</taxon>
        <taxon>Pirellulales</taxon>
        <taxon>Lacipirellulaceae</taxon>
        <taxon>Pirellulimonas</taxon>
    </lineage>
</organism>
<proteinExistence type="predicted"/>
<dbReference type="Gene3D" id="3.40.720.10">
    <property type="entry name" value="Alkaline Phosphatase, subunit A"/>
    <property type="match status" value="1"/>
</dbReference>
<dbReference type="InterPro" id="IPR016024">
    <property type="entry name" value="ARM-type_fold"/>
</dbReference>
<keyword evidence="1" id="KW-0732">Signal</keyword>
<evidence type="ECO:0000256" key="1">
    <source>
        <dbReference type="SAM" id="SignalP"/>
    </source>
</evidence>
<dbReference type="PANTHER" id="PTHR43751">
    <property type="entry name" value="SULFATASE"/>
    <property type="match status" value="1"/>
</dbReference>
<dbReference type="InterPro" id="IPR017850">
    <property type="entry name" value="Alkaline_phosphatase_core_sf"/>
</dbReference>